<dbReference type="InterPro" id="IPR056975">
    <property type="entry name" value="HTH_73"/>
</dbReference>
<dbReference type="Proteomes" id="UP000244898">
    <property type="component" value="Unassembled WGS sequence"/>
</dbReference>
<keyword evidence="3" id="KW-1185">Reference proteome</keyword>
<reference evidence="3" key="1">
    <citation type="submission" date="2018-03" db="EMBL/GenBank/DDBJ databases">
        <authorList>
            <person name="Rodrigo-Torres L."/>
            <person name="Arahal R. D."/>
            <person name="Lucena T."/>
        </authorList>
    </citation>
    <scope>NUCLEOTIDE SEQUENCE [LARGE SCALE GENOMIC DNA]</scope>
    <source>
        <strain evidence="3">CECT 7615</strain>
    </source>
</reference>
<accession>A0A2R8C5X1</accession>
<feature type="domain" description="HTH-like" evidence="1">
    <location>
        <begin position="4"/>
        <end position="72"/>
    </location>
</feature>
<name>A0A2R8C5X1_9RHOB</name>
<dbReference type="AlphaFoldDB" id="A0A2R8C5X1"/>
<dbReference type="RefSeq" id="WP_108786126.1">
    <property type="nucleotide sequence ID" value="NZ_ONZG01000003.1"/>
</dbReference>
<sequence length="74" mass="8359">MKTSDLAAVLERRYKKAADKETAVSIHLFGIEFASELANHRIEDICKSAEIPESYATEIRKGMNLAKYVTLKDQ</sequence>
<dbReference type="EMBL" id="ONZG01000003">
    <property type="protein sequence ID" value="SPJ27854.1"/>
    <property type="molecule type" value="Genomic_DNA"/>
</dbReference>
<organism evidence="2 3">
    <name type="scientific">Falsiruegeria mediterranea M17</name>
    <dbReference type="NCBI Taxonomy" id="1200281"/>
    <lineage>
        <taxon>Bacteria</taxon>
        <taxon>Pseudomonadati</taxon>
        <taxon>Pseudomonadota</taxon>
        <taxon>Alphaproteobacteria</taxon>
        <taxon>Rhodobacterales</taxon>
        <taxon>Roseobacteraceae</taxon>
        <taxon>Falsiruegeria</taxon>
    </lineage>
</organism>
<evidence type="ECO:0000313" key="2">
    <source>
        <dbReference type="EMBL" id="SPJ27854.1"/>
    </source>
</evidence>
<evidence type="ECO:0000259" key="1">
    <source>
        <dbReference type="Pfam" id="PF24718"/>
    </source>
</evidence>
<dbReference type="Pfam" id="PF24718">
    <property type="entry name" value="HTH_73"/>
    <property type="match status" value="1"/>
</dbReference>
<evidence type="ECO:0000313" key="3">
    <source>
        <dbReference type="Proteomes" id="UP000244898"/>
    </source>
</evidence>
<proteinExistence type="predicted"/>
<gene>
    <name evidence="2" type="ORF">TRM7615_01348</name>
</gene>
<protein>
    <recommendedName>
        <fullName evidence="1">HTH-like domain-containing protein</fullName>
    </recommendedName>
</protein>